<comment type="caution">
    <text evidence="2">The sequence shown here is derived from an EMBL/GenBank/DDBJ whole genome shotgun (WGS) entry which is preliminary data.</text>
</comment>
<feature type="domain" description="PKD/REJ-like" evidence="1">
    <location>
        <begin position="49"/>
        <end position="210"/>
    </location>
</feature>
<dbReference type="Proteomes" id="UP001497497">
    <property type="component" value="Unassembled WGS sequence"/>
</dbReference>
<evidence type="ECO:0000259" key="1">
    <source>
        <dbReference type="Pfam" id="PF02010"/>
    </source>
</evidence>
<feature type="non-terminal residue" evidence="2">
    <location>
        <position position="1"/>
    </location>
</feature>
<gene>
    <name evidence="2" type="ORF">GSLYS_00005682001</name>
</gene>
<evidence type="ECO:0000313" key="3">
    <source>
        <dbReference type="Proteomes" id="UP001497497"/>
    </source>
</evidence>
<keyword evidence="3" id="KW-1185">Reference proteome</keyword>
<dbReference type="InterPro" id="IPR002859">
    <property type="entry name" value="PKD/REJ-like"/>
</dbReference>
<proteinExistence type="predicted"/>
<name>A0AAV2HDZ8_LYMST</name>
<evidence type="ECO:0000313" key="2">
    <source>
        <dbReference type="EMBL" id="CAL1531587.1"/>
    </source>
</evidence>
<protein>
    <recommendedName>
        <fullName evidence="1">PKD/REJ-like domain-containing protein</fullName>
    </recommendedName>
</protein>
<reference evidence="2 3" key="1">
    <citation type="submission" date="2024-04" db="EMBL/GenBank/DDBJ databases">
        <authorList>
            <consortium name="Genoscope - CEA"/>
            <person name="William W."/>
        </authorList>
    </citation>
    <scope>NUCLEOTIDE SEQUENCE [LARGE SCALE GENOMIC DNA]</scope>
</reference>
<organism evidence="2 3">
    <name type="scientific">Lymnaea stagnalis</name>
    <name type="common">Great pond snail</name>
    <name type="synonym">Helix stagnalis</name>
    <dbReference type="NCBI Taxonomy" id="6523"/>
    <lineage>
        <taxon>Eukaryota</taxon>
        <taxon>Metazoa</taxon>
        <taxon>Spiralia</taxon>
        <taxon>Lophotrochozoa</taxon>
        <taxon>Mollusca</taxon>
        <taxon>Gastropoda</taxon>
        <taxon>Heterobranchia</taxon>
        <taxon>Euthyneura</taxon>
        <taxon>Panpulmonata</taxon>
        <taxon>Hygrophila</taxon>
        <taxon>Lymnaeoidea</taxon>
        <taxon>Lymnaeidae</taxon>
        <taxon>Lymnaea</taxon>
    </lineage>
</organism>
<dbReference type="AlphaFoldDB" id="A0AAV2HDZ8"/>
<sequence length="210" mass="22133">NLKASVSTGAGVTFTFNISHALNSTLLMNVFEPTNVTAKNAVLCFIPPYLGIYTIVVEASASCGQVLTKTFFQSAYAPNPPIDVSIVGGSLRQAKLGSVVSLDAQLSLYNGDTVTPANTNFSFSWACYLLLPGSDGVRYTQPHNNDTSYRTLQTCNLTIPATGVVSISTSGFAVNAFALFEVTVRNKAQVGTAAQVVSILSTQPPLVAIE</sequence>
<dbReference type="Pfam" id="PF02010">
    <property type="entry name" value="REJ"/>
    <property type="match status" value="1"/>
</dbReference>
<accession>A0AAV2HDZ8</accession>
<dbReference type="EMBL" id="CAXITT010000093">
    <property type="protein sequence ID" value="CAL1531587.1"/>
    <property type="molecule type" value="Genomic_DNA"/>
</dbReference>